<keyword evidence="2" id="KW-1185">Reference proteome</keyword>
<protein>
    <submittedName>
        <fullName evidence="1">DUF2164 domain-containing protein</fullName>
    </submittedName>
</protein>
<dbReference type="Proteomes" id="UP000316330">
    <property type="component" value="Unassembled WGS sequence"/>
</dbReference>
<dbReference type="RefSeq" id="WP_144707151.1">
    <property type="nucleotide sequence ID" value="NZ_VNJJ01000023.1"/>
</dbReference>
<dbReference type="AlphaFoldDB" id="A0A559J615"/>
<dbReference type="InterPro" id="IPR018680">
    <property type="entry name" value="DUF2164"/>
</dbReference>
<dbReference type="OrthoDB" id="573733at2"/>
<comment type="caution">
    <text evidence="1">The sequence shown here is derived from an EMBL/GenBank/DDBJ whole genome shotgun (WGS) entry which is preliminary data.</text>
</comment>
<evidence type="ECO:0000313" key="2">
    <source>
        <dbReference type="Proteomes" id="UP000316330"/>
    </source>
</evidence>
<sequence>MQLTIKLSKEQKADLVGSVQAYFEEERSESIGELGAGQFIDFMIKELGPYIYNQAIEDSRKLIMDKMNQLDDELYTLEKPTMTSR</sequence>
<name>A0A559J615_9BACL</name>
<dbReference type="Pfam" id="PF09932">
    <property type="entry name" value="DUF2164"/>
    <property type="match status" value="1"/>
</dbReference>
<accession>A0A559J615</accession>
<evidence type="ECO:0000313" key="1">
    <source>
        <dbReference type="EMBL" id="TVX95330.1"/>
    </source>
</evidence>
<organism evidence="1 2">
    <name type="scientific">Cohnella terricola</name>
    <dbReference type="NCBI Taxonomy" id="1289167"/>
    <lineage>
        <taxon>Bacteria</taxon>
        <taxon>Bacillati</taxon>
        <taxon>Bacillota</taxon>
        <taxon>Bacilli</taxon>
        <taxon>Bacillales</taxon>
        <taxon>Paenibacillaceae</taxon>
        <taxon>Cohnella</taxon>
    </lineage>
</organism>
<dbReference type="EMBL" id="VNJJ01000023">
    <property type="protein sequence ID" value="TVX95330.1"/>
    <property type="molecule type" value="Genomic_DNA"/>
</dbReference>
<gene>
    <name evidence="1" type="ORF">FPZ45_23815</name>
</gene>
<proteinExistence type="predicted"/>
<reference evidence="1 2" key="1">
    <citation type="submission" date="2019-07" db="EMBL/GenBank/DDBJ databases">
        <authorList>
            <person name="Kim J."/>
        </authorList>
    </citation>
    <scope>NUCLEOTIDE SEQUENCE [LARGE SCALE GENOMIC DNA]</scope>
    <source>
        <strain evidence="1 2">G13</strain>
    </source>
</reference>